<protein>
    <submittedName>
        <fullName evidence="1">Uncharacterized protein</fullName>
    </submittedName>
</protein>
<proteinExistence type="predicted"/>
<reference evidence="1" key="1">
    <citation type="submission" date="2022-04" db="EMBL/GenBank/DDBJ databases">
        <title>Genome of the entomopathogenic fungus Entomophthora muscae.</title>
        <authorList>
            <person name="Elya C."/>
            <person name="Lovett B.R."/>
            <person name="Lee E."/>
            <person name="Macias A.M."/>
            <person name="Hajek A.E."/>
            <person name="De Bivort B.L."/>
            <person name="Kasson M.T."/>
            <person name="De Fine Licht H.H."/>
            <person name="Stajich J.E."/>
        </authorList>
    </citation>
    <scope>NUCLEOTIDE SEQUENCE</scope>
    <source>
        <strain evidence="1">Berkeley</strain>
    </source>
</reference>
<evidence type="ECO:0000313" key="2">
    <source>
        <dbReference type="Proteomes" id="UP001165960"/>
    </source>
</evidence>
<dbReference type="EMBL" id="QTSX02006440">
    <property type="protein sequence ID" value="KAJ9054524.1"/>
    <property type="molecule type" value="Genomic_DNA"/>
</dbReference>
<accession>A0ACC2RWU8</accession>
<organism evidence="1 2">
    <name type="scientific">Entomophthora muscae</name>
    <dbReference type="NCBI Taxonomy" id="34485"/>
    <lineage>
        <taxon>Eukaryota</taxon>
        <taxon>Fungi</taxon>
        <taxon>Fungi incertae sedis</taxon>
        <taxon>Zoopagomycota</taxon>
        <taxon>Entomophthoromycotina</taxon>
        <taxon>Entomophthoromycetes</taxon>
        <taxon>Entomophthorales</taxon>
        <taxon>Entomophthoraceae</taxon>
        <taxon>Entomophthora</taxon>
    </lineage>
</organism>
<name>A0ACC2RWU8_9FUNG</name>
<keyword evidence="2" id="KW-1185">Reference proteome</keyword>
<comment type="caution">
    <text evidence="1">The sequence shown here is derived from an EMBL/GenBank/DDBJ whole genome shotgun (WGS) entry which is preliminary data.</text>
</comment>
<sequence length="323" mass="35431">MFSSKTLVTRSLSRFQVLSARSFASSASMASIEKIVVIGAGLMGSGIVQVAAQANYKVVMVDQSADALKKGEGIIRGSLKRIAKKKFPDSTSEQDKFIEGVCANYSTSSDAIESLKDTDLLVEAIVENLEVKRKLFSLLDQNAPAKTIFCSNTSSLPISHIASSTKRLERFAGLHFFNPVPQMKLVEVISTDDTSKKVLKDLFDFSKKIGKSPIACKDTPGFIVNRLLVPYMLEALRLYERGDATLQDIDTGMKLGAGYPMGPFELMDYVGLDTLKFITEQWYSSNPHLKGESLVIPSPSIEKLVSQGHLGRKSGKGFYDYSK</sequence>
<dbReference type="Proteomes" id="UP001165960">
    <property type="component" value="Unassembled WGS sequence"/>
</dbReference>
<evidence type="ECO:0000313" key="1">
    <source>
        <dbReference type="EMBL" id="KAJ9054524.1"/>
    </source>
</evidence>
<gene>
    <name evidence="1" type="ORF">DSO57_1013601</name>
</gene>